<name>A0ABT0VFY4_9LACO</name>
<evidence type="ECO:0000313" key="2">
    <source>
        <dbReference type="Proteomes" id="UP001057481"/>
    </source>
</evidence>
<keyword evidence="2" id="KW-1185">Reference proteome</keyword>
<dbReference type="RefSeq" id="WP_205143299.1">
    <property type="nucleotide sequence ID" value="NZ_JAFBDN010000004.1"/>
</dbReference>
<dbReference type="Proteomes" id="UP001057481">
    <property type="component" value="Unassembled WGS sequence"/>
</dbReference>
<accession>A0ABT0VFY4</accession>
<reference evidence="1" key="1">
    <citation type="submission" date="2021-04" db="EMBL/GenBank/DDBJ databases">
        <title>Taxonomic assessment of Weissella genus.</title>
        <authorList>
            <person name="Fanelli F."/>
            <person name="Chieffi D."/>
            <person name="Dell'Aquila A."/>
            <person name="Gyu-Sung C."/>
            <person name="Franz C.M.A.P."/>
            <person name="Fusco V."/>
        </authorList>
    </citation>
    <scope>NUCLEOTIDE SEQUENCE</scope>
    <source>
        <strain evidence="1">LMG 25373</strain>
    </source>
</reference>
<dbReference type="EMBL" id="JAGMVS010000039">
    <property type="protein sequence ID" value="MCM2436738.1"/>
    <property type="molecule type" value="Genomic_DNA"/>
</dbReference>
<sequence>MRLFQQRDENTNSTVRIGTALEAAIMATACLPALQAPLLNYHQLIANKHVSMQANISLHDELVALSTSNHYPVPTEISTLCDLLAVPLSK</sequence>
<evidence type="ECO:0008006" key="3">
    <source>
        <dbReference type="Google" id="ProtNLM"/>
    </source>
</evidence>
<comment type="caution">
    <text evidence="1">The sequence shown here is derived from an EMBL/GenBank/DDBJ whole genome shotgun (WGS) entry which is preliminary data.</text>
</comment>
<gene>
    <name evidence="1" type="ORF">KAK10_02175</name>
</gene>
<evidence type="ECO:0000313" key="1">
    <source>
        <dbReference type="EMBL" id="MCM2436738.1"/>
    </source>
</evidence>
<organism evidence="1 2">
    <name type="scientific">Periweissella beninensis</name>
    <dbReference type="NCBI Taxonomy" id="504936"/>
    <lineage>
        <taxon>Bacteria</taxon>
        <taxon>Bacillati</taxon>
        <taxon>Bacillota</taxon>
        <taxon>Bacilli</taxon>
        <taxon>Lactobacillales</taxon>
        <taxon>Lactobacillaceae</taxon>
        <taxon>Periweissella</taxon>
    </lineage>
</organism>
<protein>
    <recommendedName>
        <fullName evidence="3">DNA-directed DNA polymerase family A palm domain-containing protein</fullName>
    </recommendedName>
</protein>
<proteinExistence type="predicted"/>